<gene>
    <name evidence="2" type="ORF">Hamer_G022606</name>
</gene>
<reference evidence="2" key="1">
    <citation type="journal article" date="2021" name="Sci. Adv.">
        <title>The American lobster genome reveals insights on longevity, neural, and immune adaptations.</title>
        <authorList>
            <person name="Polinski J.M."/>
            <person name="Zimin A.V."/>
            <person name="Clark K.F."/>
            <person name="Kohn A.B."/>
            <person name="Sadowski N."/>
            <person name="Timp W."/>
            <person name="Ptitsyn A."/>
            <person name="Khanna P."/>
            <person name="Romanova D.Y."/>
            <person name="Williams P."/>
            <person name="Greenwood S.J."/>
            <person name="Moroz L.L."/>
            <person name="Walt D.R."/>
            <person name="Bodnar A.G."/>
        </authorList>
    </citation>
    <scope>NUCLEOTIDE SEQUENCE</scope>
    <source>
        <strain evidence="2">GMGI-L3</strain>
    </source>
</reference>
<name>A0A8J5MLY7_HOMAM</name>
<comment type="caution">
    <text evidence="2">The sequence shown here is derived from an EMBL/GenBank/DDBJ whole genome shotgun (WGS) entry which is preliminary data.</text>
</comment>
<evidence type="ECO:0000313" key="3">
    <source>
        <dbReference type="Proteomes" id="UP000747542"/>
    </source>
</evidence>
<evidence type="ECO:0000313" key="2">
    <source>
        <dbReference type="EMBL" id="KAG7156140.1"/>
    </source>
</evidence>
<feature type="compositionally biased region" description="Basic and acidic residues" evidence="1">
    <location>
        <begin position="73"/>
        <end position="88"/>
    </location>
</feature>
<feature type="compositionally biased region" description="Low complexity" evidence="1">
    <location>
        <begin position="99"/>
        <end position="110"/>
    </location>
</feature>
<protein>
    <submittedName>
        <fullName evidence="2">Glycosyltransferase-like 5</fullName>
    </submittedName>
</protein>
<sequence length="369" mass="42236">MNESRIKNKTQHHLASRKEHTEDREAGILSLNERNGYEIMAWKEGRRTQERNSIFRSHGRLFVGISEEKGFTEEEWKEEGRERVESGHGLRGGHRGAETTTNTTPGNGNTRLKERKAAVRGVEKRTGGRVKSSQAKILECQAWSAGSQALSGVLNYGMGQKHWYSTGTADERENKRLVMREQRIVKTNTSGSGGTREVMVMKNQVLDTPAGFWRYEGGDGNEEPGIGEKMKTKREADKPETRPGEERRWRRTGKGWQRSIVSLLDKTQGFFPPPKASNSRNLYISQIAPTAVRRPVQHIAAELARLFIVRKLKAHVELCKARNVLYSRETGRQTDRQTDRQTNRQTDRQIDRQTKRETKSERGSDIHFR</sequence>
<dbReference type="EMBL" id="JAHLQT010039966">
    <property type="protein sequence ID" value="KAG7156140.1"/>
    <property type="molecule type" value="Genomic_DNA"/>
</dbReference>
<keyword evidence="3" id="KW-1185">Reference proteome</keyword>
<feature type="compositionally biased region" description="Basic and acidic residues" evidence="1">
    <location>
        <begin position="111"/>
        <end position="126"/>
    </location>
</feature>
<feature type="compositionally biased region" description="Basic and acidic residues" evidence="1">
    <location>
        <begin position="226"/>
        <end position="248"/>
    </location>
</feature>
<feature type="region of interest" description="Disordered" evidence="1">
    <location>
        <begin position="1"/>
        <end position="29"/>
    </location>
</feature>
<dbReference type="AlphaFoldDB" id="A0A8J5MLY7"/>
<feature type="region of interest" description="Disordered" evidence="1">
    <location>
        <begin position="73"/>
        <end position="133"/>
    </location>
</feature>
<feature type="region of interest" description="Disordered" evidence="1">
    <location>
        <begin position="330"/>
        <end position="369"/>
    </location>
</feature>
<feature type="region of interest" description="Disordered" evidence="1">
    <location>
        <begin position="212"/>
        <end position="253"/>
    </location>
</feature>
<feature type="compositionally biased region" description="Basic and acidic residues" evidence="1">
    <location>
        <begin position="16"/>
        <end position="26"/>
    </location>
</feature>
<proteinExistence type="predicted"/>
<accession>A0A8J5MLY7</accession>
<evidence type="ECO:0000256" key="1">
    <source>
        <dbReference type="SAM" id="MobiDB-lite"/>
    </source>
</evidence>
<organism evidence="2 3">
    <name type="scientific">Homarus americanus</name>
    <name type="common">American lobster</name>
    <dbReference type="NCBI Taxonomy" id="6706"/>
    <lineage>
        <taxon>Eukaryota</taxon>
        <taxon>Metazoa</taxon>
        <taxon>Ecdysozoa</taxon>
        <taxon>Arthropoda</taxon>
        <taxon>Crustacea</taxon>
        <taxon>Multicrustacea</taxon>
        <taxon>Malacostraca</taxon>
        <taxon>Eumalacostraca</taxon>
        <taxon>Eucarida</taxon>
        <taxon>Decapoda</taxon>
        <taxon>Pleocyemata</taxon>
        <taxon>Astacidea</taxon>
        <taxon>Nephropoidea</taxon>
        <taxon>Nephropidae</taxon>
        <taxon>Homarus</taxon>
    </lineage>
</organism>
<dbReference type="Proteomes" id="UP000747542">
    <property type="component" value="Unassembled WGS sequence"/>
</dbReference>